<dbReference type="EMBL" id="JAAIKB010000008">
    <property type="protein sequence ID" value="NGM22348.1"/>
    <property type="molecule type" value="Genomic_DNA"/>
</dbReference>
<dbReference type="Gene3D" id="3.40.50.2000">
    <property type="entry name" value="Glycogen Phosphorylase B"/>
    <property type="match status" value="2"/>
</dbReference>
<comment type="caution">
    <text evidence="1">The sequence shown here is derived from an EMBL/GenBank/DDBJ whole genome shotgun (WGS) entry which is preliminary data.</text>
</comment>
<dbReference type="Pfam" id="PF13692">
    <property type="entry name" value="Glyco_trans_1_4"/>
    <property type="match status" value="1"/>
</dbReference>
<sequence>MPFDAMPEGPATAPAPLLWVLPAKCEAPAEIAALRRLGLTVVPFVVEHDAPPAALPRNPLALARATRIAFASRDLPAREALRRGARIAAAFQAWGCGAIHVAGDGATTTAALTGAKLAGAPISVVAEPGFAAAPALRAADIVFATGAAMAEELRALAPATPLRILPPAIAWPAPWATSGAAPADCNGRLLCLDPMAGGAGVPTLLAALASLPPGQRPVVDLIGSGPLFDAWRAEALERGVSDQARFLGARSPGWLATEGPRYLGFIAAAGSVEDSLRAMVLTLPVIGPATAGMREVVAADCGHLVPPGDAQALARALRWLAILPQDQRLLLGEAGRDRVLGRHTMATRAAALARGLAPLLAGAAARLAA</sequence>
<organism evidence="1 2">
    <name type="scientific">Falsiroseomonas algicola</name>
    <dbReference type="NCBI Taxonomy" id="2716930"/>
    <lineage>
        <taxon>Bacteria</taxon>
        <taxon>Pseudomonadati</taxon>
        <taxon>Pseudomonadota</taxon>
        <taxon>Alphaproteobacteria</taxon>
        <taxon>Acetobacterales</taxon>
        <taxon>Roseomonadaceae</taxon>
        <taxon>Falsiroseomonas</taxon>
    </lineage>
</organism>
<accession>A0A6M1LPM7</accession>
<evidence type="ECO:0000313" key="1">
    <source>
        <dbReference type="EMBL" id="NGM22348.1"/>
    </source>
</evidence>
<reference evidence="1 2" key="2">
    <citation type="submission" date="2020-03" db="EMBL/GenBank/DDBJ databases">
        <title>Roseomonas stagni sp. nov., isolated from pond water in Japan.</title>
        <authorList>
            <person name="Furuhata K."/>
            <person name="Miyamoto H."/>
            <person name="Goto K."/>
        </authorList>
    </citation>
    <scope>NUCLEOTIDE SEQUENCE [LARGE SCALE GENOMIC DNA]</scope>
    <source>
        <strain evidence="1 2">PeD5</strain>
    </source>
</reference>
<dbReference type="Proteomes" id="UP000475385">
    <property type="component" value="Unassembled WGS sequence"/>
</dbReference>
<gene>
    <name evidence="1" type="ORF">G3576_20185</name>
</gene>
<name>A0A6M1LPM7_9PROT</name>
<evidence type="ECO:0000313" key="2">
    <source>
        <dbReference type="Proteomes" id="UP000475385"/>
    </source>
</evidence>
<dbReference type="AlphaFoldDB" id="A0A6M1LPM7"/>
<proteinExistence type="predicted"/>
<protein>
    <submittedName>
        <fullName evidence="1">Glycosyltransferase</fullName>
    </submittedName>
</protein>
<dbReference type="SUPFAM" id="SSF53756">
    <property type="entry name" value="UDP-Glycosyltransferase/glycogen phosphorylase"/>
    <property type="match status" value="1"/>
</dbReference>
<dbReference type="RefSeq" id="WP_164696239.1">
    <property type="nucleotide sequence ID" value="NZ_JAAIKB010000008.1"/>
</dbReference>
<keyword evidence="2" id="KW-1185">Reference proteome</keyword>
<reference evidence="1 2" key="1">
    <citation type="submission" date="2020-02" db="EMBL/GenBank/DDBJ databases">
        <authorList>
            <person name="Kim H.M."/>
            <person name="Jeon C.O."/>
        </authorList>
    </citation>
    <scope>NUCLEOTIDE SEQUENCE [LARGE SCALE GENOMIC DNA]</scope>
    <source>
        <strain evidence="1 2">PeD5</strain>
    </source>
</reference>